<proteinExistence type="predicted"/>
<dbReference type="Gene3D" id="3.30.9.10">
    <property type="entry name" value="D-Amino Acid Oxidase, subunit A, domain 2"/>
    <property type="match status" value="1"/>
</dbReference>
<organism evidence="3">
    <name type="scientific">Alsobacter sp. KACC 23698</name>
    <dbReference type="NCBI Taxonomy" id="3149229"/>
    <lineage>
        <taxon>Bacteria</taxon>
        <taxon>Pseudomonadati</taxon>
        <taxon>Pseudomonadota</taxon>
        <taxon>Alphaproteobacteria</taxon>
        <taxon>Hyphomicrobiales</taxon>
        <taxon>Alsobacteraceae</taxon>
        <taxon>Alsobacter</taxon>
    </lineage>
</organism>
<dbReference type="GO" id="GO:0016491">
    <property type="term" value="F:oxidoreductase activity"/>
    <property type="evidence" value="ECO:0007669"/>
    <property type="project" value="UniProtKB-KW"/>
</dbReference>
<dbReference type="AlphaFoldDB" id="A0AAU7JJV3"/>
<gene>
    <name evidence="3" type="ORF">ABEG18_07915</name>
</gene>
<dbReference type="Pfam" id="PF01266">
    <property type="entry name" value="DAO"/>
    <property type="match status" value="1"/>
</dbReference>
<evidence type="ECO:0000259" key="2">
    <source>
        <dbReference type="Pfam" id="PF01266"/>
    </source>
</evidence>
<dbReference type="RefSeq" id="WP_406857532.1">
    <property type="nucleotide sequence ID" value="NZ_CP157484.1"/>
</dbReference>
<dbReference type="Gene3D" id="3.50.50.60">
    <property type="entry name" value="FAD/NAD(P)-binding domain"/>
    <property type="match status" value="1"/>
</dbReference>
<dbReference type="SUPFAM" id="SSF54373">
    <property type="entry name" value="FAD-linked reductases, C-terminal domain"/>
    <property type="match status" value="1"/>
</dbReference>
<dbReference type="GO" id="GO:0005737">
    <property type="term" value="C:cytoplasm"/>
    <property type="evidence" value="ECO:0007669"/>
    <property type="project" value="TreeGrafter"/>
</dbReference>
<feature type="domain" description="FAD dependent oxidoreductase" evidence="2">
    <location>
        <begin position="12"/>
        <end position="345"/>
    </location>
</feature>
<dbReference type="EMBL" id="CP157484">
    <property type="protein sequence ID" value="XBO40678.1"/>
    <property type="molecule type" value="Genomic_DNA"/>
</dbReference>
<evidence type="ECO:0000256" key="1">
    <source>
        <dbReference type="ARBA" id="ARBA00023002"/>
    </source>
</evidence>
<keyword evidence="1 3" id="KW-0560">Oxidoreductase</keyword>
<reference evidence="3" key="1">
    <citation type="submission" date="2024-05" db="EMBL/GenBank/DDBJ databases">
        <authorList>
            <person name="Kim S."/>
            <person name="Heo J."/>
            <person name="Choi H."/>
            <person name="Choi Y."/>
            <person name="Kwon S.-W."/>
            <person name="Kim Y."/>
        </authorList>
    </citation>
    <scope>NUCLEOTIDE SEQUENCE</scope>
    <source>
        <strain evidence="3">KACC 23698</strain>
    </source>
</reference>
<dbReference type="InterPro" id="IPR036188">
    <property type="entry name" value="FAD/NAD-bd_sf"/>
</dbReference>
<name>A0AAU7JJV3_9HYPH</name>
<dbReference type="EC" id="1.-.-.-" evidence="3"/>
<sequence>MSQESTSTPEPDVVVVGGGLVGGAMAFGLARAGARVCVLDEGDVAFRASRSNFALVWVQSKGMGMPEYAAWSKRSADGWRDLARILQEETGVDVAHSQPGGFTLCLSEAELQQRVDGMTRLHNQINMVEYGYEVLDHAETKRRLPDIGKDVAGSIFSPVDGHVNSLRLFRALHEAMQRRGVDYRPGRPVDRITPEASGFRVFGPWGEIQAPRIVLAAGLDNARLAPMVGLHAPVKPSKGQVIVTEKTAPFLHHPMVTVRQTDEGGVMIGDSQEDLGFDTVVTQPIVSLMAERAVRMFPRLAGLNVVRTWSALRVMSPDGFPIYEQSTAHPGAFVTTCHSGVTLAANHVLTLAPAILAGALPEAVSPFTARRFHVPAHA</sequence>
<dbReference type="PANTHER" id="PTHR13847">
    <property type="entry name" value="SARCOSINE DEHYDROGENASE-RELATED"/>
    <property type="match status" value="1"/>
</dbReference>
<dbReference type="SUPFAM" id="SSF51905">
    <property type="entry name" value="FAD/NAD(P)-binding domain"/>
    <property type="match status" value="1"/>
</dbReference>
<protein>
    <submittedName>
        <fullName evidence="3">FAD-dependent oxidoreductase</fullName>
        <ecNumber evidence="3">1.-.-.-</ecNumber>
    </submittedName>
</protein>
<evidence type="ECO:0000313" key="3">
    <source>
        <dbReference type="EMBL" id="XBO40678.1"/>
    </source>
</evidence>
<dbReference type="PANTHER" id="PTHR13847:SF287">
    <property type="entry name" value="FAD-DEPENDENT OXIDOREDUCTASE DOMAIN-CONTAINING PROTEIN 1"/>
    <property type="match status" value="1"/>
</dbReference>
<accession>A0AAU7JJV3</accession>
<dbReference type="InterPro" id="IPR006076">
    <property type="entry name" value="FAD-dep_OxRdtase"/>
</dbReference>